<dbReference type="EMBL" id="KV878211">
    <property type="protein sequence ID" value="OJJ36975.1"/>
    <property type="molecule type" value="Genomic_DNA"/>
</dbReference>
<dbReference type="VEuPathDB" id="FungiDB:ASPWEDRAFT_170474"/>
<keyword evidence="2" id="KW-0479">Metal-binding</keyword>
<dbReference type="InterPro" id="IPR002173">
    <property type="entry name" value="Carboh/pur_kinase_PfkB_CS"/>
</dbReference>
<dbReference type="GO" id="GO:0046872">
    <property type="term" value="F:metal ion binding"/>
    <property type="evidence" value="ECO:0007669"/>
    <property type="project" value="UniProtKB-KW"/>
</dbReference>
<dbReference type="Gene3D" id="3.40.1190.20">
    <property type="match status" value="1"/>
</dbReference>
<protein>
    <recommendedName>
        <fullName evidence="4">Carbohydrate kinase PfkB domain-containing protein</fullName>
    </recommendedName>
</protein>
<gene>
    <name evidence="5" type="ORF">ASPWEDRAFT_170474</name>
</gene>
<dbReference type="GeneID" id="63746476"/>
<evidence type="ECO:0000256" key="1">
    <source>
        <dbReference type="ARBA" id="ARBA00022679"/>
    </source>
</evidence>
<dbReference type="SUPFAM" id="SSF53613">
    <property type="entry name" value="Ribokinase-like"/>
    <property type="match status" value="1"/>
</dbReference>
<dbReference type="Pfam" id="PF00294">
    <property type="entry name" value="PfkB"/>
    <property type="match status" value="1"/>
</dbReference>
<sequence>MPADILAIGSCVLDISCIHIPDDELKPAQGSSNPATITQCVGGVAYNMALAARRAGASVTLSTVIVDDHNGSFILKDLKEEGLSTEGVLKLDATDGNTGTYIGNYDVEKNLIFGMADVSIMQHHALHYRRHWEALMESTAPKWVLLDLYYPAIVTAIIIDCARHVNAKVLIEPVSVPLAKQFMKPFPGLITLESTYPQHNIDLITPNQVELEGLYNAAEENGLFKPTEYKVMLDTLKQSVSHNLIYSRLPRAIQQSIALLQYLPTILTTLDKNGCLLATIVRNGTSPAAVSLHHFYPRTVVGEEDVVSVNGAGDTFNGALIAKLVRSQSHGGIDEDSIQFAQDAAALTVQSTDTVSPDIRMLNYH</sequence>
<accession>A0A1L9RPU4</accession>
<name>A0A1L9RPU4_ASPWE</name>
<dbReference type="RefSeq" id="XP_040690651.1">
    <property type="nucleotide sequence ID" value="XM_040830628.1"/>
</dbReference>
<keyword evidence="3" id="KW-0418">Kinase</keyword>
<dbReference type="InterPro" id="IPR029056">
    <property type="entry name" value="Ribokinase-like"/>
</dbReference>
<keyword evidence="6" id="KW-1185">Reference proteome</keyword>
<dbReference type="GO" id="GO:0016798">
    <property type="term" value="F:hydrolase activity, acting on glycosyl bonds"/>
    <property type="evidence" value="ECO:0007669"/>
    <property type="project" value="TreeGrafter"/>
</dbReference>
<keyword evidence="1" id="KW-0808">Transferase</keyword>
<evidence type="ECO:0000313" key="5">
    <source>
        <dbReference type="EMBL" id="OJJ36975.1"/>
    </source>
</evidence>
<dbReference type="PROSITE" id="PS00584">
    <property type="entry name" value="PFKB_KINASES_2"/>
    <property type="match status" value="1"/>
</dbReference>
<feature type="domain" description="Carbohydrate kinase PfkB" evidence="4">
    <location>
        <begin position="4"/>
        <end position="356"/>
    </location>
</feature>
<evidence type="ECO:0000256" key="2">
    <source>
        <dbReference type="ARBA" id="ARBA00022723"/>
    </source>
</evidence>
<evidence type="ECO:0000313" key="6">
    <source>
        <dbReference type="Proteomes" id="UP000184383"/>
    </source>
</evidence>
<evidence type="ECO:0000256" key="3">
    <source>
        <dbReference type="ARBA" id="ARBA00022777"/>
    </source>
</evidence>
<proteinExistence type="predicted"/>
<dbReference type="GO" id="GO:0004730">
    <property type="term" value="F:pseudouridylate synthase activity"/>
    <property type="evidence" value="ECO:0007669"/>
    <property type="project" value="TreeGrafter"/>
</dbReference>
<evidence type="ECO:0000259" key="4">
    <source>
        <dbReference type="Pfam" id="PF00294"/>
    </source>
</evidence>
<dbReference type="PANTHER" id="PTHR42909:SF1">
    <property type="entry name" value="CARBOHYDRATE KINASE PFKB DOMAIN-CONTAINING PROTEIN"/>
    <property type="match status" value="1"/>
</dbReference>
<dbReference type="Proteomes" id="UP000184383">
    <property type="component" value="Unassembled WGS sequence"/>
</dbReference>
<reference evidence="6" key="1">
    <citation type="journal article" date="2017" name="Genome Biol.">
        <title>Comparative genomics reveals high biological diversity and specific adaptations in the industrially and medically important fungal genus Aspergillus.</title>
        <authorList>
            <person name="de Vries R.P."/>
            <person name="Riley R."/>
            <person name="Wiebenga A."/>
            <person name="Aguilar-Osorio G."/>
            <person name="Amillis S."/>
            <person name="Uchima C.A."/>
            <person name="Anderluh G."/>
            <person name="Asadollahi M."/>
            <person name="Askin M."/>
            <person name="Barry K."/>
            <person name="Battaglia E."/>
            <person name="Bayram O."/>
            <person name="Benocci T."/>
            <person name="Braus-Stromeyer S.A."/>
            <person name="Caldana C."/>
            <person name="Canovas D."/>
            <person name="Cerqueira G.C."/>
            <person name="Chen F."/>
            <person name="Chen W."/>
            <person name="Choi C."/>
            <person name="Clum A."/>
            <person name="Dos Santos R.A."/>
            <person name="Damasio A.R."/>
            <person name="Diallinas G."/>
            <person name="Emri T."/>
            <person name="Fekete E."/>
            <person name="Flipphi M."/>
            <person name="Freyberg S."/>
            <person name="Gallo A."/>
            <person name="Gournas C."/>
            <person name="Habgood R."/>
            <person name="Hainaut M."/>
            <person name="Harispe M.L."/>
            <person name="Henrissat B."/>
            <person name="Hilden K.S."/>
            <person name="Hope R."/>
            <person name="Hossain A."/>
            <person name="Karabika E."/>
            <person name="Karaffa L."/>
            <person name="Karanyi Z."/>
            <person name="Krasevec N."/>
            <person name="Kuo A."/>
            <person name="Kusch H."/>
            <person name="LaButti K."/>
            <person name="Lagendijk E.L."/>
            <person name="Lapidus A."/>
            <person name="Levasseur A."/>
            <person name="Lindquist E."/>
            <person name="Lipzen A."/>
            <person name="Logrieco A.F."/>
            <person name="MacCabe A."/>
            <person name="Maekelae M.R."/>
            <person name="Malavazi I."/>
            <person name="Melin P."/>
            <person name="Meyer V."/>
            <person name="Mielnichuk N."/>
            <person name="Miskei M."/>
            <person name="Molnar A.P."/>
            <person name="Mule G."/>
            <person name="Ngan C.Y."/>
            <person name="Orejas M."/>
            <person name="Orosz E."/>
            <person name="Ouedraogo J.P."/>
            <person name="Overkamp K.M."/>
            <person name="Park H.-S."/>
            <person name="Perrone G."/>
            <person name="Piumi F."/>
            <person name="Punt P.J."/>
            <person name="Ram A.F."/>
            <person name="Ramon A."/>
            <person name="Rauscher S."/>
            <person name="Record E."/>
            <person name="Riano-Pachon D.M."/>
            <person name="Robert V."/>
            <person name="Roehrig J."/>
            <person name="Ruller R."/>
            <person name="Salamov A."/>
            <person name="Salih N.S."/>
            <person name="Samson R.A."/>
            <person name="Sandor E."/>
            <person name="Sanguinetti M."/>
            <person name="Schuetze T."/>
            <person name="Sepcic K."/>
            <person name="Shelest E."/>
            <person name="Sherlock G."/>
            <person name="Sophianopoulou V."/>
            <person name="Squina F.M."/>
            <person name="Sun H."/>
            <person name="Susca A."/>
            <person name="Todd R.B."/>
            <person name="Tsang A."/>
            <person name="Unkles S.E."/>
            <person name="van de Wiele N."/>
            <person name="van Rossen-Uffink D."/>
            <person name="Oliveira J.V."/>
            <person name="Vesth T.C."/>
            <person name="Visser J."/>
            <person name="Yu J.-H."/>
            <person name="Zhou M."/>
            <person name="Andersen M.R."/>
            <person name="Archer D.B."/>
            <person name="Baker S.E."/>
            <person name="Benoit I."/>
            <person name="Brakhage A.A."/>
            <person name="Braus G.H."/>
            <person name="Fischer R."/>
            <person name="Frisvad J.C."/>
            <person name="Goldman G.H."/>
            <person name="Houbraken J."/>
            <person name="Oakley B."/>
            <person name="Pocsi I."/>
            <person name="Scazzocchio C."/>
            <person name="Seiboth B."/>
            <person name="vanKuyk P.A."/>
            <person name="Wortman J."/>
            <person name="Dyer P.S."/>
            <person name="Grigoriev I.V."/>
        </authorList>
    </citation>
    <scope>NUCLEOTIDE SEQUENCE [LARGE SCALE GENOMIC DNA]</scope>
    <source>
        <strain evidence="6">DTO 134E9</strain>
    </source>
</reference>
<dbReference type="STRING" id="1073089.A0A1L9RPU4"/>
<dbReference type="PANTHER" id="PTHR42909">
    <property type="entry name" value="ZGC:136858"/>
    <property type="match status" value="1"/>
</dbReference>
<dbReference type="AlphaFoldDB" id="A0A1L9RPU4"/>
<dbReference type="GO" id="GO:0005737">
    <property type="term" value="C:cytoplasm"/>
    <property type="evidence" value="ECO:0007669"/>
    <property type="project" value="TreeGrafter"/>
</dbReference>
<dbReference type="GO" id="GO:0016301">
    <property type="term" value="F:kinase activity"/>
    <property type="evidence" value="ECO:0007669"/>
    <property type="project" value="UniProtKB-KW"/>
</dbReference>
<dbReference type="InterPro" id="IPR011611">
    <property type="entry name" value="PfkB_dom"/>
</dbReference>
<organism evidence="5 6">
    <name type="scientific">Aspergillus wentii DTO 134E9</name>
    <dbReference type="NCBI Taxonomy" id="1073089"/>
    <lineage>
        <taxon>Eukaryota</taxon>
        <taxon>Fungi</taxon>
        <taxon>Dikarya</taxon>
        <taxon>Ascomycota</taxon>
        <taxon>Pezizomycotina</taxon>
        <taxon>Eurotiomycetes</taxon>
        <taxon>Eurotiomycetidae</taxon>
        <taxon>Eurotiales</taxon>
        <taxon>Aspergillaceae</taxon>
        <taxon>Aspergillus</taxon>
        <taxon>Aspergillus subgen. Cremei</taxon>
    </lineage>
</organism>
<dbReference type="OrthoDB" id="198885at2759"/>